<protein>
    <submittedName>
        <fullName evidence="1">Uncharacterized protein</fullName>
    </submittedName>
</protein>
<proteinExistence type="predicted"/>
<dbReference type="KEGG" id="chih:GWR21_13370"/>
<reference evidence="1 2" key="1">
    <citation type="submission" date="2020-01" db="EMBL/GenBank/DDBJ databases">
        <title>Complete genome sequence of Chitinophaga sp. H33E-04 isolated from quinoa roots.</title>
        <authorList>
            <person name="Weon H.-Y."/>
            <person name="Lee S.A."/>
        </authorList>
    </citation>
    <scope>NUCLEOTIDE SEQUENCE [LARGE SCALE GENOMIC DNA]</scope>
    <source>
        <strain evidence="1 2">H33E-04</strain>
    </source>
</reference>
<dbReference type="EMBL" id="CP048113">
    <property type="protein sequence ID" value="QHS60544.1"/>
    <property type="molecule type" value="Genomic_DNA"/>
</dbReference>
<organism evidence="1 2">
    <name type="scientific">Chitinophaga agri</name>
    <dbReference type="NCBI Taxonomy" id="2703787"/>
    <lineage>
        <taxon>Bacteria</taxon>
        <taxon>Pseudomonadati</taxon>
        <taxon>Bacteroidota</taxon>
        <taxon>Chitinophagia</taxon>
        <taxon>Chitinophagales</taxon>
        <taxon>Chitinophagaceae</taxon>
        <taxon>Chitinophaga</taxon>
    </lineage>
</organism>
<sequence>MAKQNSIIIFTGKLGNMIGYYRKGSYFLRSAPESVRQTAATRQAAQRFGIASRKGALIRSAFDSKLDVHGDGSHINRLNSVLIRAGGKSIQSVIGFQFNQHAGIERFFTVAPVLTPEGTFHIPAQALSTGKDTTSLEVKIIAARVSFGLQQVVNVASAIITIDTKQPFTGISFSVDVPGTGTLMVAVQARGMRHDGPSVNRKDMAADIVGVLEPQEVTYKAVVIHPPHAIADQPSAIFDARWDAVTTRNFIQRE</sequence>
<dbReference type="RefSeq" id="WP_162332234.1">
    <property type="nucleotide sequence ID" value="NZ_CP048113.1"/>
</dbReference>
<keyword evidence="2" id="KW-1185">Reference proteome</keyword>
<evidence type="ECO:0000313" key="1">
    <source>
        <dbReference type="EMBL" id="QHS60544.1"/>
    </source>
</evidence>
<gene>
    <name evidence="1" type="ORF">GWR21_13370</name>
</gene>
<evidence type="ECO:0000313" key="2">
    <source>
        <dbReference type="Proteomes" id="UP000476411"/>
    </source>
</evidence>
<dbReference type="Proteomes" id="UP000476411">
    <property type="component" value="Chromosome"/>
</dbReference>
<dbReference type="AlphaFoldDB" id="A0A6B9ZGT7"/>
<accession>A0A6B9ZGT7</accession>
<name>A0A6B9ZGT7_9BACT</name>